<feature type="transmembrane region" description="Helical" evidence="5">
    <location>
        <begin position="352"/>
        <end position="374"/>
    </location>
</feature>
<feature type="transmembrane region" description="Helical" evidence="5">
    <location>
        <begin position="65"/>
        <end position="89"/>
    </location>
</feature>
<evidence type="ECO:0008006" key="8">
    <source>
        <dbReference type="Google" id="ProtNLM"/>
    </source>
</evidence>
<feature type="transmembrane region" description="Helical" evidence="5">
    <location>
        <begin position="280"/>
        <end position="308"/>
    </location>
</feature>
<dbReference type="PANTHER" id="PTHR31162">
    <property type="entry name" value="MALIC ACID TRANSPORT PROTEIN-RELATED"/>
    <property type="match status" value="1"/>
</dbReference>
<dbReference type="GeneID" id="9586242"/>
<feature type="transmembrane region" description="Helical" evidence="5">
    <location>
        <begin position="201"/>
        <end position="226"/>
    </location>
</feature>
<feature type="transmembrane region" description="Helical" evidence="5">
    <location>
        <begin position="101"/>
        <end position="125"/>
    </location>
</feature>
<gene>
    <name evidence="6" type="ORF">SCHCODRAFT_106550</name>
</gene>
<keyword evidence="7" id="KW-1185">Reference proteome</keyword>
<evidence type="ECO:0000313" key="7">
    <source>
        <dbReference type="Proteomes" id="UP000007431"/>
    </source>
</evidence>
<dbReference type="AlphaFoldDB" id="D8PYY5"/>
<comment type="subcellular location">
    <subcellularLocation>
        <location evidence="1">Membrane</location>
        <topology evidence="1">Multi-pass membrane protein</topology>
    </subcellularLocation>
</comment>
<proteinExistence type="predicted"/>
<keyword evidence="2 5" id="KW-0812">Transmembrane</keyword>
<feature type="transmembrane region" description="Helical" evidence="5">
    <location>
        <begin position="170"/>
        <end position="189"/>
    </location>
</feature>
<dbReference type="OrthoDB" id="2901184at2759"/>
<feature type="transmembrane region" description="Helical" evidence="5">
    <location>
        <begin position="238"/>
        <end position="260"/>
    </location>
</feature>
<accession>D8PYY5</accession>
<reference evidence="6 7" key="1">
    <citation type="journal article" date="2010" name="Nat. Biotechnol.">
        <title>Genome sequence of the model mushroom Schizophyllum commune.</title>
        <authorList>
            <person name="Ohm R.A."/>
            <person name="de Jong J.F."/>
            <person name="Lugones L.G."/>
            <person name="Aerts A."/>
            <person name="Kothe E."/>
            <person name="Stajich J.E."/>
            <person name="de Vries R.P."/>
            <person name="Record E."/>
            <person name="Levasseur A."/>
            <person name="Baker S.E."/>
            <person name="Bartholomew K.A."/>
            <person name="Coutinho P.M."/>
            <person name="Erdmann S."/>
            <person name="Fowler T.J."/>
            <person name="Gathman A.C."/>
            <person name="Lombard V."/>
            <person name="Henrissat B."/>
            <person name="Knabe N."/>
            <person name="Kuees U."/>
            <person name="Lilly W.W."/>
            <person name="Lindquist E."/>
            <person name="Lucas S."/>
            <person name="Magnuson J.K."/>
            <person name="Piumi F."/>
            <person name="Raudaskoski M."/>
            <person name="Salamov A."/>
            <person name="Schmutz J."/>
            <person name="Schwarze F.W.M.R."/>
            <person name="vanKuyk P.A."/>
            <person name="Horton J.S."/>
            <person name="Grigoriev I.V."/>
            <person name="Woesten H.A.B."/>
        </authorList>
    </citation>
    <scope>NUCLEOTIDE SEQUENCE [LARGE SCALE GENOMIC DNA]</scope>
    <source>
        <strain evidence="7">H4-8 / FGSC 9210</strain>
    </source>
</reference>
<dbReference type="Pfam" id="PF03595">
    <property type="entry name" value="SLAC1"/>
    <property type="match status" value="1"/>
</dbReference>
<dbReference type="CDD" id="cd09317">
    <property type="entry name" value="TDT_Mae1_like"/>
    <property type="match status" value="1"/>
</dbReference>
<evidence type="ECO:0000256" key="5">
    <source>
        <dbReference type="SAM" id="Phobius"/>
    </source>
</evidence>
<name>D8PYY5_SCHCM</name>
<organism evidence="7">
    <name type="scientific">Schizophyllum commune (strain H4-8 / FGSC 9210)</name>
    <name type="common">Split gill fungus</name>
    <dbReference type="NCBI Taxonomy" id="578458"/>
    <lineage>
        <taxon>Eukaryota</taxon>
        <taxon>Fungi</taxon>
        <taxon>Dikarya</taxon>
        <taxon>Basidiomycota</taxon>
        <taxon>Agaricomycotina</taxon>
        <taxon>Agaricomycetes</taxon>
        <taxon>Agaricomycetidae</taxon>
        <taxon>Agaricales</taxon>
        <taxon>Schizophyllaceae</taxon>
        <taxon>Schizophyllum</taxon>
    </lineage>
</organism>
<evidence type="ECO:0000256" key="3">
    <source>
        <dbReference type="ARBA" id="ARBA00022989"/>
    </source>
</evidence>
<dbReference type="Proteomes" id="UP000007431">
    <property type="component" value="Unassembled WGS sequence"/>
</dbReference>
<dbReference type="EMBL" id="GL377304">
    <property type="protein sequence ID" value="EFI98777.1"/>
    <property type="molecule type" value="Genomic_DNA"/>
</dbReference>
<evidence type="ECO:0000256" key="2">
    <source>
        <dbReference type="ARBA" id="ARBA00022692"/>
    </source>
</evidence>
<dbReference type="eggNOG" id="ENOG502R08Y">
    <property type="taxonomic scope" value="Eukaryota"/>
</dbReference>
<dbReference type="KEGG" id="scm:SCHCO_02614185"/>
<dbReference type="GO" id="GO:0015140">
    <property type="term" value="F:malate transmembrane transporter activity"/>
    <property type="evidence" value="ECO:0007669"/>
    <property type="project" value="InterPro"/>
</dbReference>
<dbReference type="InterPro" id="IPR038665">
    <property type="entry name" value="Voltage-dep_anion_channel_sf"/>
</dbReference>
<protein>
    <recommendedName>
        <fullName evidence="8">Malic acid transport protein</fullName>
    </recommendedName>
</protein>
<dbReference type="OMA" id="WIYYACE"/>
<evidence type="ECO:0000313" key="6">
    <source>
        <dbReference type="EMBL" id="EFI98777.1"/>
    </source>
</evidence>
<keyword evidence="4 5" id="KW-0472">Membrane</keyword>
<dbReference type="Gene3D" id="1.50.10.150">
    <property type="entry name" value="Voltage-dependent anion channel"/>
    <property type="match status" value="1"/>
</dbReference>
<dbReference type="GO" id="GO:0016020">
    <property type="term" value="C:membrane"/>
    <property type="evidence" value="ECO:0007669"/>
    <property type="project" value="UniProtKB-SubCell"/>
</dbReference>
<dbReference type="InterPro" id="IPR004695">
    <property type="entry name" value="SLAC1/Mae1/Ssu1/TehA"/>
</dbReference>
<keyword evidence="3 5" id="KW-1133">Transmembrane helix</keyword>
<dbReference type="InParanoid" id="D8PYY5"/>
<sequence length="464" mass="51315">MPGASESRENLTYGANSAQPPVSSLARRIHGWSWQAFPIGMGTGAVYVTLSGLKEHSDALTTVETVFFFLNIILFTLNCTTLLIQAIIYPRQALRLIKDPVKGIFVPLVVLSFATIIIGTINYAVPSGHVHPGFIYALFWVYVTFALVTCIPMLMIWYNQPHDLTHFTPAYAFLVFPMMLVGVVAFNVLNVMDPTDPASVGVLLVGYFFQGLGFFMTFFYICIYIIRVMTTGFLEGHQANGAFVACGPPGFTALALINLADHAQNILHAHNLVSPMAGEIWYATSVMSGLLLYGLAVFLFFFGILPYWFKLHKHLNEILGCWALTFPNVGWISTTRLLGDIFHVQGLFVVHLFMAVVMCIAWAVLFSLTLLALWKGLIFCSKPEDVVKDTMASPLLGEKEKHARLHSQDGQDPHGHEVAATYQMGGQQQMQYAGEVPPMLYAGAGQQQGQQGYGRQQQYGHGMV</sequence>
<dbReference type="RefSeq" id="XP_003033680.1">
    <property type="nucleotide sequence ID" value="XM_003033634.1"/>
</dbReference>
<feature type="non-terminal residue" evidence="6">
    <location>
        <position position="464"/>
    </location>
</feature>
<dbReference type="VEuPathDB" id="FungiDB:SCHCODRAFT_02614185"/>
<feature type="transmembrane region" description="Helical" evidence="5">
    <location>
        <begin position="137"/>
        <end position="158"/>
    </location>
</feature>
<evidence type="ECO:0000256" key="1">
    <source>
        <dbReference type="ARBA" id="ARBA00004141"/>
    </source>
</evidence>
<dbReference type="PANTHER" id="PTHR31162:SF0">
    <property type="entry name" value="MALIC ACID TRANSPORT PROTEIN"/>
    <property type="match status" value="1"/>
</dbReference>
<feature type="transmembrane region" description="Helical" evidence="5">
    <location>
        <begin position="32"/>
        <end position="53"/>
    </location>
</feature>
<evidence type="ECO:0000256" key="4">
    <source>
        <dbReference type="ARBA" id="ARBA00023136"/>
    </source>
</evidence>
<dbReference type="HOGENOM" id="CLU_030057_3_0_1"/>
<dbReference type="InterPro" id="IPR030185">
    <property type="entry name" value="Mae1"/>
</dbReference>